<feature type="domain" description="RNA polymerase sigma-70 region 2" evidence="5">
    <location>
        <begin position="16"/>
        <end position="76"/>
    </location>
</feature>
<dbReference type="InterPro" id="IPR013249">
    <property type="entry name" value="RNA_pol_sigma70_r4_t2"/>
</dbReference>
<evidence type="ECO:0000256" key="1">
    <source>
        <dbReference type="ARBA" id="ARBA00010641"/>
    </source>
</evidence>
<dbReference type="InterPro" id="IPR007627">
    <property type="entry name" value="RNA_pol_sigma70_r2"/>
</dbReference>
<evidence type="ECO:0000256" key="2">
    <source>
        <dbReference type="ARBA" id="ARBA00023015"/>
    </source>
</evidence>
<dbReference type="InterPro" id="IPR039425">
    <property type="entry name" value="RNA_pol_sigma-70-like"/>
</dbReference>
<protein>
    <submittedName>
        <fullName evidence="7">Sigma-70 family RNA polymerase sigma factor</fullName>
    </submittedName>
</protein>
<evidence type="ECO:0000256" key="4">
    <source>
        <dbReference type="ARBA" id="ARBA00023163"/>
    </source>
</evidence>
<feature type="domain" description="RNA polymerase sigma factor 70 region 4 type 2" evidence="6">
    <location>
        <begin position="95"/>
        <end position="146"/>
    </location>
</feature>
<dbReference type="SUPFAM" id="SSF88946">
    <property type="entry name" value="Sigma2 domain of RNA polymerase sigma factors"/>
    <property type="match status" value="1"/>
</dbReference>
<dbReference type="Gene3D" id="1.10.1740.10">
    <property type="match status" value="1"/>
</dbReference>
<dbReference type="Gene3D" id="1.10.10.10">
    <property type="entry name" value="Winged helix-like DNA-binding domain superfamily/Winged helix DNA-binding domain"/>
    <property type="match status" value="1"/>
</dbReference>
<dbReference type="Proteomes" id="UP000660021">
    <property type="component" value="Unassembled WGS sequence"/>
</dbReference>
<keyword evidence="4" id="KW-0804">Transcription</keyword>
<proteinExistence type="inferred from homology"/>
<keyword evidence="2" id="KW-0805">Transcription regulation</keyword>
<organism evidence="7 8">
    <name type="scientific">Pseudoflavonifractor hominis</name>
    <dbReference type="NCBI Taxonomy" id="2763059"/>
    <lineage>
        <taxon>Bacteria</taxon>
        <taxon>Bacillati</taxon>
        <taxon>Bacillota</taxon>
        <taxon>Clostridia</taxon>
        <taxon>Eubacteriales</taxon>
        <taxon>Oscillospiraceae</taxon>
        <taxon>Pseudoflavonifractor</taxon>
    </lineage>
</organism>
<dbReference type="PANTHER" id="PTHR43133">
    <property type="entry name" value="RNA POLYMERASE ECF-TYPE SIGMA FACTO"/>
    <property type="match status" value="1"/>
</dbReference>
<comment type="caution">
    <text evidence="7">The sequence shown here is derived from an EMBL/GenBank/DDBJ whole genome shotgun (WGS) entry which is preliminary data.</text>
</comment>
<evidence type="ECO:0000259" key="6">
    <source>
        <dbReference type="Pfam" id="PF08281"/>
    </source>
</evidence>
<gene>
    <name evidence="7" type="ORF">H8S34_07530</name>
</gene>
<dbReference type="Pfam" id="PF08281">
    <property type="entry name" value="Sigma70_r4_2"/>
    <property type="match status" value="1"/>
</dbReference>
<dbReference type="InterPro" id="IPR013324">
    <property type="entry name" value="RNA_pol_sigma_r3/r4-like"/>
</dbReference>
<evidence type="ECO:0000313" key="7">
    <source>
        <dbReference type="EMBL" id="MBC5730685.1"/>
    </source>
</evidence>
<sequence>MKEAEYIRRAEVLKVRLYRTARLYLGGEHAALDAVDEAVYKGLLACGKLREPAYFDTWLTRILINVCNSELRRRKRERTMEELPETAVEAFDALPLREAVERLPRELRAVIVLRYFSGYTLAETARALELPAGTVSTRQRRALELLRLELSEQEV</sequence>
<evidence type="ECO:0000313" key="8">
    <source>
        <dbReference type="Proteomes" id="UP000660021"/>
    </source>
</evidence>
<dbReference type="InterPro" id="IPR014284">
    <property type="entry name" value="RNA_pol_sigma-70_dom"/>
</dbReference>
<name>A0ABR7HT50_9FIRM</name>
<evidence type="ECO:0000259" key="5">
    <source>
        <dbReference type="Pfam" id="PF04542"/>
    </source>
</evidence>
<dbReference type="NCBIfam" id="TIGR02937">
    <property type="entry name" value="sigma70-ECF"/>
    <property type="match status" value="1"/>
</dbReference>
<dbReference type="Pfam" id="PF04542">
    <property type="entry name" value="Sigma70_r2"/>
    <property type="match status" value="1"/>
</dbReference>
<comment type="similarity">
    <text evidence="1">Belongs to the sigma-70 factor family. ECF subfamily.</text>
</comment>
<dbReference type="InterPro" id="IPR036388">
    <property type="entry name" value="WH-like_DNA-bd_sf"/>
</dbReference>
<dbReference type="RefSeq" id="WP_186963534.1">
    <property type="nucleotide sequence ID" value="NZ_JACOPR010000003.1"/>
</dbReference>
<dbReference type="InterPro" id="IPR013325">
    <property type="entry name" value="RNA_pol_sigma_r2"/>
</dbReference>
<dbReference type="PANTHER" id="PTHR43133:SF51">
    <property type="entry name" value="RNA POLYMERASE SIGMA FACTOR"/>
    <property type="match status" value="1"/>
</dbReference>
<evidence type="ECO:0000256" key="3">
    <source>
        <dbReference type="ARBA" id="ARBA00023082"/>
    </source>
</evidence>
<accession>A0ABR7HT50</accession>
<dbReference type="EMBL" id="JACOPR010000003">
    <property type="protein sequence ID" value="MBC5730685.1"/>
    <property type="molecule type" value="Genomic_DNA"/>
</dbReference>
<keyword evidence="8" id="KW-1185">Reference proteome</keyword>
<keyword evidence="3" id="KW-0731">Sigma factor</keyword>
<dbReference type="SUPFAM" id="SSF88659">
    <property type="entry name" value="Sigma3 and sigma4 domains of RNA polymerase sigma factors"/>
    <property type="match status" value="1"/>
</dbReference>
<reference evidence="7 8" key="1">
    <citation type="submission" date="2020-08" db="EMBL/GenBank/DDBJ databases">
        <title>Genome public.</title>
        <authorList>
            <person name="Liu C."/>
            <person name="Sun Q."/>
        </authorList>
    </citation>
    <scope>NUCLEOTIDE SEQUENCE [LARGE SCALE GENOMIC DNA]</scope>
    <source>
        <strain evidence="7 8">New-38</strain>
    </source>
</reference>